<sequence>MVEVREIAKGERVPEDSDHMVVERTAGGRYVVNGSAAGSHAVTFFTPAPFESEVAALGAARRWSEENGVPVIYVRQADT</sequence>
<accession>A0ACD4NVY8</accession>
<keyword evidence="2" id="KW-1185">Reference proteome</keyword>
<evidence type="ECO:0000313" key="1">
    <source>
        <dbReference type="EMBL" id="WAJ31165.1"/>
    </source>
</evidence>
<dbReference type="EMBL" id="CP113520">
    <property type="protein sequence ID" value="WAJ31165.1"/>
    <property type="molecule type" value="Genomic_DNA"/>
</dbReference>
<dbReference type="Proteomes" id="UP001163223">
    <property type="component" value="Chromosome"/>
</dbReference>
<evidence type="ECO:0000313" key="2">
    <source>
        <dbReference type="Proteomes" id="UP001163223"/>
    </source>
</evidence>
<reference evidence="1" key="1">
    <citation type="submission" date="2022-11" db="EMBL/GenBank/DDBJ databases">
        <title>beta-Carotene-producing bacterium, Jeongeuplla avenae sp. nov., alleviates the salt stress of Arabidopsis seedlings.</title>
        <authorList>
            <person name="Jiang L."/>
            <person name="Lee J."/>
        </authorList>
    </citation>
    <scope>NUCLEOTIDE SEQUENCE</scope>
    <source>
        <strain evidence="1">DY_R2A_6</strain>
    </source>
</reference>
<protein>
    <submittedName>
        <fullName evidence="1">Uncharacterized protein</fullName>
    </submittedName>
</protein>
<organism evidence="1 2">
    <name type="scientific">Antarcticirhabdus aurantiaca</name>
    <dbReference type="NCBI Taxonomy" id="2606717"/>
    <lineage>
        <taxon>Bacteria</taxon>
        <taxon>Pseudomonadati</taxon>
        <taxon>Pseudomonadota</taxon>
        <taxon>Alphaproteobacteria</taxon>
        <taxon>Hyphomicrobiales</taxon>
        <taxon>Aurantimonadaceae</taxon>
        <taxon>Antarcticirhabdus</taxon>
    </lineage>
</organism>
<proteinExistence type="predicted"/>
<name>A0ACD4NVY8_9HYPH</name>
<gene>
    <name evidence="1" type="ORF">OXU80_13580</name>
</gene>